<dbReference type="InterPro" id="IPR010504">
    <property type="entry name" value="AH_dom"/>
</dbReference>
<accession>A0A914RI14</accession>
<dbReference type="InterPro" id="IPR024114">
    <property type="entry name" value="Islet_autoAg_Ica1/Ica1-like"/>
</dbReference>
<dbReference type="GO" id="GO:0005794">
    <property type="term" value="C:Golgi apparatus"/>
    <property type="evidence" value="ECO:0007669"/>
    <property type="project" value="TreeGrafter"/>
</dbReference>
<dbReference type="PANTHER" id="PTHR10164:SF4">
    <property type="entry name" value="GH23156P"/>
    <property type="match status" value="1"/>
</dbReference>
<dbReference type="Gene3D" id="1.20.1270.60">
    <property type="entry name" value="Arfaptin homology (AH) domain/BAR domain"/>
    <property type="match status" value="1"/>
</dbReference>
<dbReference type="GO" id="GO:0019904">
    <property type="term" value="F:protein domain specific binding"/>
    <property type="evidence" value="ECO:0007669"/>
    <property type="project" value="InterPro"/>
</dbReference>
<reference evidence="3" key="1">
    <citation type="submission" date="2022-11" db="UniProtKB">
        <authorList>
            <consortium name="WormBaseParasite"/>
        </authorList>
    </citation>
    <scope>IDENTIFICATION</scope>
</reference>
<evidence type="ECO:0000313" key="3">
    <source>
        <dbReference type="WBParaSite" id="PEQ_0000614801-mRNA-1"/>
    </source>
</evidence>
<dbReference type="GO" id="GO:0051049">
    <property type="term" value="P:regulation of transport"/>
    <property type="evidence" value="ECO:0007669"/>
    <property type="project" value="TreeGrafter"/>
</dbReference>
<dbReference type="InterPro" id="IPR027267">
    <property type="entry name" value="AH/BAR_dom_sf"/>
</dbReference>
<dbReference type="Proteomes" id="UP000887564">
    <property type="component" value="Unplaced"/>
</dbReference>
<name>A0A914RI14_PAREQ</name>
<sequence>MCRLPLYFIDRLLRSNRCSGLNFDRFVDRFDESTLTKVRQQYWTAKQLIRSKLGKKVCADLRISSYEVLHDFAQHVAMIGELENSKILARSLSHYRFGTGGLKLFGCELIQAEINFGRMLKEEGRTEKGDTSRAMAAVGRVQTLSAHYRGSLLWMKKTSDELDPDAENALEKFRKAQSVVRRNKERLDGLKLDTLQKVDLLAASRCNLFSQDLIEPSLDTTGKAGCEDGGDAINVER</sequence>
<feature type="domain" description="AH" evidence="1">
    <location>
        <begin position="138"/>
        <end position="213"/>
    </location>
</feature>
<dbReference type="SMART" id="SM01015">
    <property type="entry name" value="Arfaptin"/>
    <property type="match status" value="1"/>
</dbReference>
<dbReference type="AlphaFoldDB" id="A0A914RI14"/>
<evidence type="ECO:0000259" key="1">
    <source>
        <dbReference type="PROSITE" id="PS50870"/>
    </source>
</evidence>
<evidence type="ECO:0000313" key="2">
    <source>
        <dbReference type="Proteomes" id="UP000887564"/>
    </source>
</evidence>
<organism evidence="2 3">
    <name type="scientific">Parascaris equorum</name>
    <name type="common">Equine roundworm</name>
    <dbReference type="NCBI Taxonomy" id="6256"/>
    <lineage>
        <taxon>Eukaryota</taxon>
        <taxon>Metazoa</taxon>
        <taxon>Ecdysozoa</taxon>
        <taxon>Nematoda</taxon>
        <taxon>Chromadorea</taxon>
        <taxon>Rhabditida</taxon>
        <taxon>Spirurina</taxon>
        <taxon>Ascaridomorpha</taxon>
        <taxon>Ascaridoidea</taxon>
        <taxon>Ascarididae</taxon>
        <taxon>Parascaris</taxon>
    </lineage>
</organism>
<dbReference type="PROSITE" id="PS50870">
    <property type="entry name" value="AH"/>
    <property type="match status" value="1"/>
</dbReference>
<protein>
    <submittedName>
        <fullName evidence="3">AH domain-containing protein</fullName>
    </submittedName>
</protein>
<keyword evidence="2" id="KW-1185">Reference proteome</keyword>
<dbReference type="Pfam" id="PF06456">
    <property type="entry name" value="Arfaptin"/>
    <property type="match status" value="1"/>
</dbReference>
<dbReference type="PANTHER" id="PTHR10164">
    <property type="entry name" value="ISLET CELL AUTOANTIGEN 1"/>
    <property type="match status" value="1"/>
</dbReference>
<dbReference type="WBParaSite" id="PEQ_0000614801-mRNA-1">
    <property type="protein sequence ID" value="PEQ_0000614801-mRNA-1"/>
    <property type="gene ID" value="PEQ_0000614801"/>
</dbReference>
<dbReference type="SUPFAM" id="SSF103657">
    <property type="entry name" value="BAR/IMD domain-like"/>
    <property type="match status" value="1"/>
</dbReference>
<proteinExistence type="predicted"/>